<dbReference type="VEuPathDB" id="TrichDB:TVAGG3_0163120"/>
<dbReference type="Proteomes" id="UP000001542">
    <property type="component" value="Unassembled WGS sequence"/>
</dbReference>
<dbReference type="AlphaFoldDB" id="A2ELL7"/>
<name>A2ELL7_TRIV3</name>
<dbReference type="KEGG" id="tva:4764340"/>
<protein>
    <submittedName>
        <fullName evidence="2">Uncharacterized protein</fullName>
    </submittedName>
</protein>
<feature type="region of interest" description="Disordered" evidence="1">
    <location>
        <begin position="83"/>
        <end position="112"/>
    </location>
</feature>
<evidence type="ECO:0000256" key="1">
    <source>
        <dbReference type="SAM" id="MobiDB-lite"/>
    </source>
</evidence>
<evidence type="ECO:0000313" key="3">
    <source>
        <dbReference type="Proteomes" id="UP000001542"/>
    </source>
</evidence>
<dbReference type="VEuPathDB" id="TrichDB:TVAG_149500"/>
<gene>
    <name evidence="2" type="ORF">TVAG_149500</name>
</gene>
<reference evidence="2" key="2">
    <citation type="journal article" date="2007" name="Science">
        <title>Draft genome sequence of the sexually transmitted pathogen Trichomonas vaginalis.</title>
        <authorList>
            <person name="Carlton J.M."/>
            <person name="Hirt R.P."/>
            <person name="Silva J.C."/>
            <person name="Delcher A.L."/>
            <person name="Schatz M."/>
            <person name="Zhao Q."/>
            <person name="Wortman J.R."/>
            <person name="Bidwell S.L."/>
            <person name="Alsmark U.C.M."/>
            <person name="Besteiro S."/>
            <person name="Sicheritz-Ponten T."/>
            <person name="Noel C.J."/>
            <person name="Dacks J.B."/>
            <person name="Foster P.G."/>
            <person name="Simillion C."/>
            <person name="Van de Peer Y."/>
            <person name="Miranda-Saavedra D."/>
            <person name="Barton G.J."/>
            <person name="Westrop G.D."/>
            <person name="Mueller S."/>
            <person name="Dessi D."/>
            <person name="Fiori P.L."/>
            <person name="Ren Q."/>
            <person name="Paulsen I."/>
            <person name="Zhang H."/>
            <person name="Bastida-Corcuera F.D."/>
            <person name="Simoes-Barbosa A."/>
            <person name="Brown M.T."/>
            <person name="Hayes R.D."/>
            <person name="Mukherjee M."/>
            <person name="Okumura C.Y."/>
            <person name="Schneider R."/>
            <person name="Smith A.J."/>
            <person name="Vanacova S."/>
            <person name="Villalvazo M."/>
            <person name="Haas B.J."/>
            <person name="Pertea M."/>
            <person name="Feldblyum T.V."/>
            <person name="Utterback T.R."/>
            <person name="Shu C.L."/>
            <person name="Osoegawa K."/>
            <person name="de Jong P.J."/>
            <person name="Hrdy I."/>
            <person name="Horvathova L."/>
            <person name="Zubacova Z."/>
            <person name="Dolezal P."/>
            <person name="Malik S.B."/>
            <person name="Logsdon J.M. Jr."/>
            <person name="Henze K."/>
            <person name="Gupta A."/>
            <person name="Wang C.C."/>
            <person name="Dunne R.L."/>
            <person name="Upcroft J.A."/>
            <person name="Upcroft P."/>
            <person name="White O."/>
            <person name="Salzberg S.L."/>
            <person name="Tang P."/>
            <person name="Chiu C.-H."/>
            <person name="Lee Y.-S."/>
            <person name="Embley T.M."/>
            <person name="Coombs G.H."/>
            <person name="Mottram J.C."/>
            <person name="Tachezy J."/>
            <person name="Fraser-Liggett C.M."/>
            <person name="Johnson P.J."/>
        </authorList>
    </citation>
    <scope>NUCLEOTIDE SEQUENCE [LARGE SCALE GENOMIC DNA]</scope>
    <source>
        <strain evidence="2">G3</strain>
    </source>
</reference>
<organism evidence="2 3">
    <name type="scientific">Trichomonas vaginalis (strain ATCC PRA-98 / G3)</name>
    <dbReference type="NCBI Taxonomy" id="412133"/>
    <lineage>
        <taxon>Eukaryota</taxon>
        <taxon>Metamonada</taxon>
        <taxon>Parabasalia</taxon>
        <taxon>Trichomonadida</taxon>
        <taxon>Trichomonadidae</taxon>
        <taxon>Trichomonas</taxon>
    </lineage>
</organism>
<dbReference type="EMBL" id="DS113423">
    <property type="protein sequence ID" value="EAY06464.1"/>
    <property type="molecule type" value="Genomic_DNA"/>
</dbReference>
<keyword evidence="3" id="KW-1185">Reference proteome</keyword>
<feature type="region of interest" description="Disordered" evidence="1">
    <location>
        <begin position="1052"/>
        <end position="1077"/>
    </location>
</feature>
<feature type="compositionally biased region" description="Basic and acidic residues" evidence="1">
    <location>
        <begin position="1059"/>
        <end position="1077"/>
    </location>
</feature>
<accession>A2ELL7</accession>
<dbReference type="OrthoDB" id="10257153at2759"/>
<feature type="region of interest" description="Disordered" evidence="1">
    <location>
        <begin position="40"/>
        <end position="61"/>
    </location>
</feature>
<sequence length="1077" mass="123482">MIDVVNNCIDINGFFDYLKNTYKKEIIIINAAAFAEKETSRPAKTDAKLSNRSKHDPNETIIKGLKNKLDSELQKVNEQIKKQVAAESKGKDPKHSRSKSRSKSSLGNTDTPQTFQGQIDVLIIILNYPYFKDQLQLMMKSHMSHCAFIALIPENEKPQPKSYEYHQLEKASKSDKTKKVTIPGLELDYTNNPDCYPPARWQSLELTANDVVPFTEVKVGADFESTFKNLESEIVLISKSRHHYVEDVKNKLKEIPLATNRVDIEDFKTYTFANQGQYLNGLYYELSLHNFNVIEPMPPLSQGDLMAQLFKKNRAEVSRAVAYNQTPPPDDIFFENKNSPYICTVFGDLMKWKPTEEVTVATSAIMPFLIKPSNFHAYAGQKFDQMVSNMNKKYVLNLPAAYFDWSQWTLYADYPSITEFIEEHLKSVLLIERDMEKETGMMWVMALEPIARTIGTVIRQDYMPPMMKGMTDYMKEIYDKESQENEQKKKPLSTKKQTPAQILKNGGNPKDLLKTFYEQIKDKDTIYRLPINLMNNTKFSTPYFFKNGMRVRIDRDVTEEKTKISATVYYKDEFKIYITEDSVTLNTVEDVRLTIDSKGSISLIFLEESILYDGKDVLSKGTNEKTIAIAGDGSLIVDQGKVKRIVMPNGTIATYNGVNWLYVDNKGEAFTKQNGVETPLNLPHSYVIDADKKVTKQIRPDNIEYYVDGNGFRRILINMELDVGQNEEEIYYEIPNLPVIKYSKTGGFIIVIDRYTITFNGAQSSFTSDSYSFNINKEIVSVTIPGGEMELSSKKMQFKCDNNVLIATDDGIESVCEIATEIKKKATFYETKWGNAVPIKENLLEPNHIELHNLYRPKFFVVYNDLSVTEFFREDAVLNDKDFTIKKESSSHPSGESINVITLHSLVDNPQVYVQVESVNKMQRSAIMKGLVLPKKNQKQSNKKKKEEENQGTDLELAEGTTYEFAYNKKIFIDSLQSILTRAHRIFEMENTHEEEEEMRLEVQPVCTPPPRVLKAQQLVNEPRLGAQELNFWKTHESDFAFPAEFKYPPPKPVSPRVKLNDPPRFFDGKATDVPKV</sequence>
<proteinExistence type="predicted"/>
<feature type="region of interest" description="Disordered" evidence="1">
    <location>
        <begin position="933"/>
        <end position="953"/>
    </location>
</feature>
<dbReference type="InParanoid" id="A2ELL7"/>
<evidence type="ECO:0000313" key="2">
    <source>
        <dbReference type="EMBL" id="EAY06464.1"/>
    </source>
</evidence>
<feature type="region of interest" description="Disordered" evidence="1">
    <location>
        <begin position="481"/>
        <end position="504"/>
    </location>
</feature>
<reference evidence="2" key="1">
    <citation type="submission" date="2006-10" db="EMBL/GenBank/DDBJ databases">
        <authorList>
            <person name="Amadeo P."/>
            <person name="Zhao Q."/>
            <person name="Wortman J."/>
            <person name="Fraser-Liggett C."/>
            <person name="Carlton J."/>
        </authorList>
    </citation>
    <scope>NUCLEOTIDE SEQUENCE</scope>
    <source>
        <strain evidence="2">G3</strain>
    </source>
</reference>
<feature type="compositionally biased region" description="Basic and acidic residues" evidence="1">
    <location>
        <begin position="40"/>
        <end position="58"/>
    </location>
</feature>